<dbReference type="Pfam" id="PF01327">
    <property type="entry name" value="Pep_deformylase"/>
    <property type="match status" value="1"/>
</dbReference>
<dbReference type="NCBIfam" id="NF001159">
    <property type="entry name" value="PRK00150.1-3"/>
    <property type="match status" value="1"/>
</dbReference>
<feature type="region of interest" description="Disordered" evidence="3">
    <location>
        <begin position="164"/>
        <end position="184"/>
    </location>
</feature>
<dbReference type="Proteomes" id="UP000316292">
    <property type="component" value="Unassembled WGS sequence"/>
</dbReference>
<dbReference type="HAMAP" id="MF_00163">
    <property type="entry name" value="Pep_deformylase"/>
    <property type="match status" value="1"/>
</dbReference>
<feature type="binding site" evidence="2">
    <location>
        <position position="95"/>
    </location>
    <ligand>
        <name>Fe cation</name>
        <dbReference type="ChEBI" id="CHEBI:24875"/>
    </ligand>
</feature>
<reference evidence="4 5" key="1">
    <citation type="journal article" date="2019" name="Nat. Microbiol.">
        <title>Mediterranean grassland soil C-N compound turnover is dependent on rainfall and depth, and is mediated by genomically divergent microorganisms.</title>
        <authorList>
            <person name="Diamond S."/>
            <person name="Andeer P.F."/>
            <person name="Li Z."/>
            <person name="Crits-Christoph A."/>
            <person name="Burstein D."/>
            <person name="Anantharaman K."/>
            <person name="Lane K.R."/>
            <person name="Thomas B.C."/>
            <person name="Pan C."/>
            <person name="Northen T.R."/>
            <person name="Banfield J.F."/>
        </authorList>
    </citation>
    <scope>NUCLEOTIDE SEQUENCE [LARGE SCALE GENOMIC DNA]</scope>
    <source>
        <strain evidence="4">WS_1</strain>
    </source>
</reference>
<keyword evidence="2" id="KW-0408">Iron</keyword>
<keyword evidence="2" id="KW-0479">Metal-binding</keyword>
<dbReference type="CDD" id="cd00487">
    <property type="entry name" value="Pep_deformylase"/>
    <property type="match status" value="1"/>
</dbReference>
<name>A0A538SJ03_UNCEI</name>
<comment type="caution">
    <text evidence="4">The sequence shown here is derived from an EMBL/GenBank/DDBJ whole genome shotgun (WGS) entry which is preliminary data.</text>
</comment>
<dbReference type="GO" id="GO:0042586">
    <property type="term" value="F:peptide deformylase activity"/>
    <property type="evidence" value="ECO:0007669"/>
    <property type="project" value="UniProtKB-UniRule"/>
</dbReference>
<keyword evidence="2" id="KW-0648">Protein biosynthesis</keyword>
<dbReference type="NCBIfam" id="TIGR00079">
    <property type="entry name" value="pept_deformyl"/>
    <property type="match status" value="1"/>
</dbReference>
<dbReference type="EMBL" id="VBOR01000012">
    <property type="protein sequence ID" value="TMQ51354.1"/>
    <property type="molecule type" value="Genomic_DNA"/>
</dbReference>
<feature type="binding site" evidence="2">
    <location>
        <position position="137"/>
    </location>
    <ligand>
        <name>Fe cation</name>
        <dbReference type="ChEBI" id="CHEBI:24875"/>
    </ligand>
</feature>
<proteinExistence type="inferred from homology"/>
<dbReference type="InterPro" id="IPR023635">
    <property type="entry name" value="Peptide_deformylase"/>
</dbReference>
<protein>
    <recommendedName>
        <fullName evidence="2">Peptide deformylase</fullName>
        <shortName evidence="2">PDF</shortName>
        <ecNumber evidence="2">3.5.1.88</ecNumber>
    </recommendedName>
    <alternativeName>
        <fullName evidence="2">Polypeptide deformylase</fullName>
    </alternativeName>
</protein>
<dbReference type="PIRSF" id="PIRSF004749">
    <property type="entry name" value="Pep_def"/>
    <property type="match status" value="1"/>
</dbReference>
<dbReference type="Gene3D" id="3.90.45.10">
    <property type="entry name" value="Peptide deformylase"/>
    <property type="match status" value="1"/>
</dbReference>
<dbReference type="GO" id="GO:0006412">
    <property type="term" value="P:translation"/>
    <property type="evidence" value="ECO:0007669"/>
    <property type="project" value="UniProtKB-UniRule"/>
</dbReference>
<dbReference type="GO" id="GO:0046872">
    <property type="term" value="F:metal ion binding"/>
    <property type="evidence" value="ECO:0007669"/>
    <property type="project" value="UniProtKB-KW"/>
</dbReference>
<comment type="similarity">
    <text evidence="1 2">Belongs to the polypeptide deformylase family.</text>
</comment>
<dbReference type="PANTHER" id="PTHR10458:SF22">
    <property type="entry name" value="PEPTIDE DEFORMYLASE"/>
    <property type="match status" value="1"/>
</dbReference>
<feature type="compositionally biased region" description="Basic and acidic residues" evidence="3">
    <location>
        <begin position="164"/>
        <end position="175"/>
    </location>
</feature>
<comment type="catalytic activity">
    <reaction evidence="2">
        <text>N-terminal N-formyl-L-methionyl-[peptide] + H2O = N-terminal L-methionyl-[peptide] + formate</text>
        <dbReference type="Rhea" id="RHEA:24420"/>
        <dbReference type="Rhea" id="RHEA-COMP:10639"/>
        <dbReference type="Rhea" id="RHEA-COMP:10640"/>
        <dbReference type="ChEBI" id="CHEBI:15377"/>
        <dbReference type="ChEBI" id="CHEBI:15740"/>
        <dbReference type="ChEBI" id="CHEBI:49298"/>
        <dbReference type="ChEBI" id="CHEBI:64731"/>
        <dbReference type="EC" id="3.5.1.88"/>
    </reaction>
</comment>
<dbReference type="SUPFAM" id="SSF56420">
    <property type="entry name" value="Peptide deformylase"/>
    <property type="match status" value="1"/>
</dbReference>
<evidence type="ECO:0000256" key="2">
    <source>
        <dbReference type="HAMAP-Rule" id="MF_00163"/>
    </source>
</evidence>
<feature type="binding site" evidence="2">
    <location>
        <position position="141"/>
    </location>
    <ligand>
        <name>Fe cation</name>
        <dbReference type="ChEBI" id="CHEBI:24875"/>
    </ligand>
</feature>
<dbReference type="PANTHER" id="PTHR10458">
    <property type="entry name" value="PEPTIDE DEFORMYLASE"/>
    <property type="match status" value="1"/>
</dbReference>
<comment type="function">
    <text evidence="2">Removes the formyl group from the N-terminal Met of newly synthesized proteins. Requires at least a dipeptide for an efficient rate of reaction. N-terminal L-methionine is a prerequisite for activity but the enzyme has broad specificity at other positions.</text>
</comment>
<dbReference type="PRINTS" id="PR01576">
    <property type="entry name" value="PDEFORMYLASE"/>
</dbReference>
<sequence>MDRKPLQLRYYGDPTLRRKADAVETVDPETRRIIEAMFDCMYRERGIGLAAPQVGIARRIFVVDVEGEGGERTKLALVNPEIKEKRGSVTGEEGCLSIPGIHEDVKRHAEVVFEGLNERGERVLVPAQGLLARALQHELDHLDGILFIDRLSAIRRKLLEPKLARMQARDDREPEPSPSATPSF</sequence>
<accession>A0A538SJ03</accession>
<dbReference type="InterPro" id="IPR036821">
    <property type="entry name" value="Peptide_deformylase_sf"/>
</dbReference>
<evidence type="ECO:0000313" key="4">
    <source>
        <dbReference type="EMBL" id="TMQ51354.1"/>
    </source>
</evidence>
<evidence type="ECO:0000256" key="3">
    <source>
        <dbReference type="SAM" id="MobiDB-lite"/>
    </source>
</evidence>
<gene>
    <name evidence="2 4" type="primary">def</name>
    <name evidence="4" type="ORF">E6K71_00505</name>
</gene>
<dbReference type="EC" id="3.5.1.88" evidence="2"/>
<organism evidence="4 5">
    <name type="scientific">Eiseniibacteriota bacterium</name>
    <dbReference type="NCBI Taxonomy" id="2212470"/>
    <lineage>
        <taxon>Bacteria</taxon>
        <taxon>Candidatus Eiseniibacteriota</taxon>
    </lineage>
</organism>
<evidence type="ECO:0000256" key="1">
    <source>
        <dbReference type="ARBA" id="ARBA00010759"/>
    </source>
</evidence>
<comment type="cofactor">
    <cofactor evidence="2">
        <name>Fe(2+)</name>
        <dbReference type="ChEBI" id="CHEBI:29033"/>
    </cofactor>
    <text evidence="2">Binds 1 Fe(2+) ion.</text>
</comment>
<keyword evidence="2 4" id="KW-0378">Hydrolase</keyword>
<feature type="active site" evidence="2">
    <location>
        <position position="138"/>
    </location>
</feature>
<evidence type="ECO:0000313" key="5">
    <source>
        <dbReference type="Proteomes" id="UP000316292"/>
    </source>
</evidence>
<dbReference type="AlphaFoldDB" id="A0A538SJ03"/>